<geneLocation type="plasmid" evidence="14 15">
    <name>unnamed2</name>
</geneLocation>
<keyword evidence="4 12" id="KW-0963">Cytoplasm</keyword>
<feature type="binding site" evidence="12">
    <location>
        <position position="209"/>
    </location>
    <ligand>
        <name>Zn(2+)</name>
        <dbReference type="ChEBI" id="CHEBI:29105"/>
    </ligand>
</feature>
<evidence type="ECO:0000256" key="9">
    <source>
        <dbReference type="ARBA" id="ARBA00022840"/>
    </source>
</evidence>
<dbReference type="InterPro" id="IPR015803">
    <property type="entry name" value="Cys-tRNA-ligase"/>
</dbReference>
<dbReference type="GO" id="GO:0004817">
    <property type="term" value="F:cysteine-tRNA ligase activity"/>
    <property type="evidence" value="ECO:0007669"/>
    <property type="project" value="UniProtKB-UniRule"/>
</dbReference>
<dbReference type="KEGG" id="pdis:D8B20_20805"/>
<evidence type="ECO:0000313" key="15">
    <source>
        <dbReference type="Proteomes" id="UP000319411"/>
    </source>
</evidence>
<comment type="cofactor">
    <cofactor evidence="12">
        <name>Zn(2+)</name>
        <dbReference type="ChEBI" id="CHEBI:29105"/>
    </cofactor>
    <text evidence="12">Binds 1 zinc ion per subunit.</text>
</comment>
<feature type="domain" description="Cysteinyl-tRNA synthetase class Ia DALR" evidence="13">
    <location>
        <begin position="340"/>
        <end position="401"/>
    </location>
</feature>
<dbReference type="CDD" id="cd07963">
    <property type="entry name" value="Anticodon_Ia_Cys"/>
    <property type="match status" value="1"/>
</dbReference>
<dbReference type="PANTHER" id="PTHR10890:SF3">
    <property type="entry name" value="CYSTEINE--TRNA LIGASE, CYTOPLASMIC"/>
    <property type="match status" value="1"/>
</dbReference>
<dbReference type="InterPro" id="IPR024909">
    <property type="entry name" value="Cys-tRNA/MSH_ligase"/>
</dbReference>
<evidence type="ECO:0000256" key="6">
    <source>
        <dbReference type="ARBA" id="ARBA00022723"/>
    </source>
</evidence>
<evidence type="ECO:0000256" key="11">
    <source>
        <dbReference type="ARBA" id="ARBA00023146"/>
    </source>
</evidence>
<keyword evidence="7 12" id="KW-0547">Nucleotide-binding</keyword>
<evidence type="ECO:0000256" key="5">
    <source>
        <dbReference type="ARBA" id="ARBA00022598"/>
    </source>
</evidence>
<dbReference type="PRINTS" id="PR00983">
    <property type="entry name" value="TRNASYNTHCYS"/>
</dbReference>
<dbReference type="FunFam" id="3.40.50.620:FF:000009">
    <property type="entry name" value="Cysteine--tRNA ligase"/>
    <property type="match status" value="1"/>
</dbReference>
<dbReference type="InterPro" id="IPR032678">
    <property type="entry name" value="tRNA-synt_1_cat_dom"/>
</dbReference>
<evidence type="ECO:0000256" key="8">
    <source>
        <dbReference type="ARBA" id="ARBA00022833"/>
    </source>
</evidence>
<keyword evidence="14" id="KW-0614">Plasmid</keyword>
<dbReference type="EMBL" id="CP032704">
    <property type="protein sequence ID" value="QDY44362.1"/>
    <property type="molecule type" value="Genomic_DNA"/>
</dbReference>
<protein>
    <recommendedName>
        <fullName evidence="12">Cysteine--tRNA ligase</fullName>
        <ecNumber evidence="12">6.1.1.16</ecNumber>
    </recommendedName>
    <alternativeName>
        <fullName evidence="12">Cysteinyl-tRNA synthetase</fullName>
        <shortName evidence="12">CysRS</shortName>
    </alternativeName>
</protein>
<dbReference type="AlphaFoldDB" id="A0A518XJJ9"/>
<dbReference type="OrthoDB" id="9815130at2"/>
<name>A0A518XJJ9_9GAMM</name>
<evidence type="ECO:0000256" key="10">
    <source>
        <dbReference type="ARBA" id="ARBA00022917"/>
    </source>
</evidence>
<dbReference type="InterPro" id="IPR009080">
    <property type="entry name" value="tRNAsynth_Ia_anticodon-bd"/>
</dbReference>
<evidence type="ECO:0000256" key="12">
    <source>
        <dbReference type="HAMAP-Rule" id="MF_00041"/>
    </source>
</evidence>
<dbReference type="SUPFAM" id="SSF52374">
    <property type="entry name" value="Nucleotidylyl transferase"/>
    <property type="match status" value="1"/>
</dbReference>
<feature type="binding site" evidence="12">
    <location>
        <position position="238"/>
    </location>
    <ligand>
        <name>Zn(2+)</name>
        <dbReference type="ChEBI" id="CHEBI:29105"/>
    </ligand>
</feature>
<evidence type="ECO:0000256" key="3">
    <source>
        <dbReference type="ARBA" id="ARBA00011245"/>
    </source>
</evidence>
<reference evidence="14 15" key="1">
    <citation type="submission" date="2018-10" db="EMBL/GenBank/DDBJ databases">
        <title>Genome Sequencing of Pantoea dispersa DSM 32899.</title>
        <authorList>
            <person name="Nawrath M."/>
            <person name="Ottenheim C."/>
            <person name="Wilm A."/>
            <person name="Zimmermann W."/>
            <person name="Wu J.C."/>
        </authorList>
    </citation>
    <scope>NUCLEOTIDE SEQUENCE [LARGE SCALE GENOMIC DNA]</scope>
    <source>
        <strain evidence="14 15">DSM 32899</strain>
        <plasmid evidence="14 15">unnamed2</plasmid>
    </source>
</reference>
<comment type="subcellular location">
    <subcellularLocation>
        <location evidence="1 12">Cytoplasm</location>
    </subcellularLocation>
</comment>
<dbReference type="SUPFAM" id="SSF47323">
    <property type="entry name" value="Anticodon-binding domain of a subclass of class I aminoacyl-tRNA synthetases"/>
    <property type="match status" value="1"/>
</dbReference>
<dbReference type="Gene3D" id="1.20.120.1910">
    <property type="entry name" value="Cysteine-tRNA ligase, C-terminal anti-codon recognition domain"/>
    <property type="match status" value="1"/>
</dbReference>
<dbReference type="InterPro" id="IPR014729">
    <property type="entry name" value="Rossmann-like_a/b/a_fold"/>
</dbReference>
<comment type="catalytic activity">
    <reaction evidence="12">
        <text>tRNA(Cys) + L-cysteine + ATP = L-cysteinyl-tRNA(Cys) + AMP + diphosphate</text>
        <dbReference type="Rhea" id="RHEA:17773"/>
        <dbReference type="Rhea" id="RHEA-COMP:9661"/>
        <dbReference type="Rhea" id="RHEA-COMP:9679"/>
        <dbReference type="ChEBI" id="CHEBI:30616"/>
        <dbReference type="ChEBI" id="CHEBI:33019"/>
        <dbReference type="ChEBI" id="CHEBI:35235"/>
        <dbReference type="ChEBI" id="CHEBI:78442"/>
        <dbReference type="ChEBI" id="CHEBI:78517"/>
        <dbReference type="ChEBI" id="CHEBI:456215"/>
        <dbReference type="EC" id="6.1.1.16"/>
    </reaction>
</comment>
<dbReference type="Pfam" id="PF09190">
    <property type="entry name" value="DALR_2"/>
    <property type="match status" value="1"/>
</dbReference>
<dbReference type="Gene3D" id="3.40.50.620">
    <property type="entry name" value="HUPs"/>
    <property type="match status" value="1"/>
</dbReference>
<feature type="short sequence motif" description="'HIGH' region" evidence="12">
    <location>
        <begin position="30"/>
        <end position="40"/>
    </location>
</feature>
<feature type="short sequence motif" description="'KMSKS' region" evidence="12">
    <location>
        <begin position="266"/>
        <end position="270"/>
    </location>
</feature>
<keyword evidence="10 12" id="KW-0648">Protein biosynthesis</keyword>
<dbReference type="RefSeq" id="WP_145891878.1">
    <property type="nucleotide sequence ID" value="NZ_CP032704.1"/>
</dbReference>
<keyword evidence="5 12" id="KW-0436">Ligase</keyword>
<evidence type="ECO:0000313" key="14">
    <source>
        <dbReference type="EMBL" id="QDY44362.1"/>
    </source>
</evidence>
<keyword evidence="6 12" id="KW-0479">Metal-binding</keyword>
<keyword evidence="8 12" id="KW-0862">Zinc</keyword>
<dbReference type="HAMAP" id="MF_00041">
    <property type="entry name" value="Cys_tRNA_synth"/>
    <property type="match status" value="1"/>
</dbReference>
<feature type="binding site" evidence="12">
    <location>
        <position position="28"/>
    </location>
    <ligand>
        <name>Zn(2+)</name>
        <dbReference type="ChEBI" id="CHEBI:29105"/>
    </ligand>
</feature>
<dbReference type="InterPro" id="IPR015273">
    <property type="entry name" value="Cys-tRNA-synt_Ia_DALR"/>
</dbReference>
<dbReference type="Proteomes" id="UP000319411">
    <property type="component" value="Plasmid unnamed2"/>
</dbReference>
<dbReference type="PANTHER" id="PTHR10890">
    <property type="entry name" value="CYSTEINYL-TRNA SYNTHETASE"/>
    <property type="match status" value="1"/>
</dbReference>
<feature type="binding site" evidence="12">
    <location>
        <position position="234"/>
    </location>
    <ligand>
        <name>Zn(2+)</name>
        <dbReference type="ChEBI" id="CHEBI:29105"/>
    </ligand>
</feature>
<keyword evidence="11 12" id="KW-0030">Aminoacyl-tRNA synthetase</keyword>
<accession>A0A518XJJ9</accession>
<organism evidence="14 15">
    <name type="scientific">Candidatus Pantoea soli</name>
    <dbReference type="NCBI Taxonomy" id="3098669"/>
    <lineage>
        <taxon>Bacteria</taxon>
        <taxon>Pseudomonadati</taxon>
        <taxon>Pseudomonadota</taxon>
        <taxon>Gammaproteobacteria</taxon>
        <taxon>Enterobacterales</taxon>
        <taxon>Erwiniaceae</taxon>
        <taxon>Pantoea</taxon>
    </lineage>
</organism>
<feature type="binding site" evidence="12">
    <location>
        <position position="269"/>
    </location>
    <ligand>
        <name>ATP</name>
        <dbReference type="ChEBI" id="CHEBI:30616"/>
    </ligand>
</feature>
<evidence type="ECO:0000256" key="1">
    <source>
        <dbReference type="ARBA" id="ARBA00004496"/>
    </source>
</evidence>
<proteinExistence type="inferred from homology"/>
<dbReference type="GO" id="GO:0008270">
    <property type="term" value="F:zinc ion binding"/>
    <property type="evidence" value="ECO:0007669"/>
    <property type="project" value="UniProtKB-UniRule"/>
</dbReference>
<dbReference type="CDD" id="cd00672">
    <property type="entry name" value="CysRS_core"/>
    <property type="match status" value="1"/>
</dbReference>
<evidence type="ECO:0000256" key="2">
    <source>
        <dbReference type="ARBA" id="ARBA00005594"/>
    </source>
</evidence>
<keyword evidence="15" id="KW-1185">Reference proteome</keyword>
<evidence type="ECO:0000256" key="7">
    <source>
        <dbReference type="ARBA" id="ARBA00022741"/>
    </source>
</evidence>
<dbReference type="GO" id="GO:0006423">
    <property type="term" value="P:cysteinyl-tRNA aminoacylation"/>
    <property type="evidence" value="ECO:0007669"/>
    <property type="project" value="UniProtKB-UniRule"/>
</dbReference>
<dbReference type="EC" id="6.1.1.16" evidence="12"/>
<evidence type="ECO:0000259" key="13">
    <source>
        <dbReference type="SMART" id="SM00840"/>
    </source>
</evidence>
<sequence>MIKLTNTWGGQKQLLVPIRPGHIGMYVCGVTVYDLCHLGHGRTFVAFDTIVRYLRFSGYNVKYVRNITDIDDKIISRARETGEIWQMLVARMTHEMHQDFAALNILPPDVEPKPTEHIQQIIAMIERLIQRGHAYITREHDVMFSTETARDYGKLSGQNIVNLRSGARVSVNTEKNNPLDFVLWKAAKAGEPCWDSPWGAGRPGWHIECSAMNSYHLGTHFDIHGGGSDLIFPHHENEIAQSTSAHDGPYVNYWMHTGMVTVEQEKMSKSLNNFLTLRDMLQQYDGEVLRLFYMTGHYRKPLNFSRDNVDAARSSLTRLYSVCRLACGSPSAQHEQWQARFQQAMNDDFNTPKALAVLFDLARLINQTLVSDPDGAAALAATLKQLGNVLGLLCREPEEWLQSNPLWDQSQLNTIAARVKEREEARQNHEWARADALRLWLEEQGVELEDKGGKTHWKVR</sequence>
<dbReference type="GO" id="GO:0005524">
    <property type="term" value="F:ATP binding"/>
    <property type="evidence" value="ECO:0007669"/>
    <property type="project" value="UniProtKB-UniRule"/>
</dbReference>
<dbReference type="NCBIfam" id="TIGR00435">
    <property type="entry name" value="cysS"/>
    <property type="match status" value="1"/>
</dbReference>
<comment type="similarity">
    <text evidence="2 12">Belongs to the class-I aminoacyl-tRNA synthetase family.</text>
</comment>
<dbReference type="Pfam" id="PF01406">
    <property type="entry name" value="tRNA-synt_1e"/>
    <property type="match status" value="1"/>
</dbReference>
<dbReference type="SMART" id="SM00840">
    <property type="entry name" value="DALR_2"/>
    <property type="match status" value="1"/>
</dbReference>
<evidence type="ECO:0000256" key="4">
    <source>
        <dbReference type="ARBA" id="ARBA00022490"/>
    </source>
</evidence>
<comment type="subunit">
    <text evidence="3 12">Monomer.</text>
</comment>
<keyword evidence="9 12" id="KW-0067">ATP-binding</keyword>
<dbReference type="GO" id="GO:0005829">
    <property type="term" value="C:cytosol"/>
    <property type="evidence" value="ECO:0007669"/>
    <property type="project" value="TreeGrafter"/>
</dbReference>
<gene>
    <name evidence="12" type="primary">cysS</name>
    <name evidence="14" type="ORF">D8B20_20805</name>
</gene>